<dbReference type="GO" id="GO:0008053">
    <property type="term" value="P:mitochondrial fusion"/>
    <property type="evidence" value="ECO:0007669"/>
    <property type="project" value="TreeGrafter"/>
</dbReference>
<keyword evidence="5" id="KW-0472">Membrane</keyword>
<dbReference type="GO" id="GO:0003924">
    <property type="term" value="F:GTPase activity"/>
    <property type="evidence" value="ECO:0007669"/>
    <property type="project" value="InterPro"/>
</dbReference>
<protein>
    <recommendedName>
        <fullName evidence="7">Dynamin N-terminal domain-containing protein</fullName>
    </recommendedName>
</protein>
<dbReference type="PANTHER" id="PTHR10465:SF0">
    <property type="entry name" value="SARCALUMENIN"/>
    <property type="match status" value="1"/>
</dbReference>
<evidence type="ECO:0000256" key="1">
    <source>
        <dbReference type="ARBA" id="ARBA00004370"/>
    </source>
</evidence>
<keyword evidence="6" id="KW-0175">Coiled coil</keyword>
<dbReference type="Pfam" id="PF00350">
    <property type="entry name" value="Dynamin_N"/>
    <property type="match status" value="1"/>
</dbReference>
<dbReference type="PANTHER" id="PTHR10465">
    <property type="entry name" value="TRANSMEMBRANE GTPASE FZO1"/>
    <property type="match status" value="1"/>
</dbReference>
<evidence type="ECO:0000256" key="6">
    <source>
        <dbReference type="SAM" id="Coils"/>
    </source>
</evidence>
<keyword evidence="4" id="KW-0342">GTP-binding</keyword>
<dbReference type="GO" id="GO:0005525">
    <property type="term" value="F:GTP binding"/>
    <property type="evidence" value="ECO:0007669"/>
    <property type="project" value="UniProtKB-KW"/>
</dbReference>
<organism evidence="8 9">
    <name type="scientific">Phocaeicola vulgatus</name>
    <name type="common">Bacteroides vulgatus</name>
    <dbReference type="NCBI Taxonomy" id="821"/>
    <lineage>
        <taxon>Bacteria</taxon>
        <taxon>Pseudomonadati</taxon>
        <taxon>Bacteroidota</taxon>
        <taxon>Bacteroidia</taxon>
        <taxon>Bacteroidales</taxon>
        <taxon>Bacteroidaceae</taxon>
        <taxon>Phocaeicola</taxon>
    </lineage>
</organism>
<keyword evidence="3" id="KW-0378">Hydrolase</keyword>
<dbReference type="InterPro" id="IPR045063">
    <property type="entry name" value="Dynamin_N"/>
</dbReference>
<dbReference type="Proteomes" id="UP000470332">
    <property type="component" value="Unassembled WGS sequence"/>
</dbReference>
<name>A0A7J5G829_PHOVU</name>
<accession>A0A7J5G829</accession>
<dbReference type="GO" id="GO:0016020">
    <property type="term" value="C:membrane"/>
    <property type="evidence" value="ECO:0007669"/>
    <property type="project" value="UniProtKB-SubCell"/>
</dbReference>
<comment type="subcellular location">
    <subcellularLocation>
        <location evidence="1">Membrane</location>
    </subcellularLocation>
</comment>
<comment type="caution">
    <text evidence="8">The sequence shown here is derived from an EMBL/GenBank/DDBJ whole genome shotgun (WGS) entry which is preliminary data.</text>
</comment>
<evidence type="ECO:0000256" key="4">
    <source>
        <dbReference type="ARBA" id="ARBA00023134"/>
    </source>
</evidence>
<dbReference type="AlphaFoldDB" id="A0A7J5G829"/>
<dbReference type="SUPFAM" id="SSF52540">
    <property type="entry name" value="P-loop containing nucleoside triphosphate hydrolases"/>
    <property type="match status" value="1"/>
</dbReference>
<feature type="coiled-coil region" evidence="6">
    <location>
        <begin position="445"/>
        <end position="472"/>
    </location>
</feature>
<evidence type="ECO:0000256" key="5">
    <source>
        <dbReference type="ARBA" id="ARBA00023136"/>
    </source>
</evidence>
<reference evidence="8 9" key="1">
    <citation type="journal article" date="2019" name="Nat. Med.">
        <title>A library of human gut bacterial isolates paired with longitudinal multiomics data enables mechanistic microbiome research.</title>
        <authorList>
            <person name="Poyet M."/>
            <person name="Groussin M."/>
            <person name="Gibbons S.M."/>
            <person name="Avila-Pacheco J."/>
            <person name="Jiang X."/>
            <person name="Kearney S.M."/>
            <person name="Perrotta A.R."/>
            <person name="Berdy B."/>
            <person name="Zhao S."/>
            <person name="Lieberman T.D."/>
            <person name="Swanson P.K."/>
            <person name="Smith M."/>
            <person name="Roesemann S."/>
            <person name="Alexander J.E."/>
            <person name="Rich S.A."/>
            <person name="Livny J."/>
            <person name="Vlamakis H."/>
            <person name="Clish C."/>
            <person name="Bullock K."/>
            <person name="Deik A."/>
            <person name="Scott J."/>
            <person name="Pierce K.A."/>
            <person name="Xavier R.J."/>
            <person name="Alm E.J."/>
        </authorList>
    </citation>
    <scope>NUCLEOTIDE SEQUENCE [LARGE SCALE GENOMIC DNA]</scope>
    <source>
        <strain evidence="8 9">BIOML-A9</strain>
    </source>
</reference>
<dbReference type="EMBL" id="WCXA01000011">
    <property type="protein sequence ID" value="KAB3863670.1"/>
    <property type="molecule type" value="Genomic_DNA"/>
</dbReference>
<evidence type="ECO:0000259" key="7">
    <source>
        <dbReference type="Pfam" id="PF00350"/>
    </source>
</evidence>
<dbReference type="InterPro" id="IPR027094">
    <property type="entry name" value="Mitofusin_fam"/>
</dbReference>
<gene>
    <name evidence="8" type="ORF">GAS37_06925</name>
</gene>
<keyword evidence="2" id="KW-0547">Nucleotide-binding</keyword>
<sequence length="755" mass="86924">MKQIKIKYNPYLLSTEILIDGKKPKANSKLNFGKLRIQEWSSRLPEILIEECSDRNYEIEFIGTETDYNDLKCSIESFGQISCNLLPKFQQSVSDVEIEVDKLFDEIKKGPVEQLRDKSILNAFEKAKNQEFEINVVATMSSGKSTLINALLDKKLMPVANMATTATIVRIIDTDQDNFAAIAYDSKGNKLKEDPNIVYRTMREWNTDTSISAIDIYGRIPCVDSVGMRLVLVDTPGPNNSQDANHRHMTYKMLEDSDKSLVLFVMNGRQLNVDDQKNFMDYVCECMDKGGKQSRERYIFAINQMDSFNPEDENPEDALKSAREVLEDYHILSPNLFPVSALAALECRNKPAIPKVLPVFGPLVQEYPEMRFDTYYSYNNLPVSAKHDIDSMLEKLSPEEAVEIHSGIVSIEAAIGLYIDKYARALKVKDLVDSFNNRLNELRTVASLQENIRKNKELKVKLDQKIADIQNRIESGKSAQTLSRLIDKADLSSNVKDDIDDYVDVTKTKIEKIIFRFNNSDKVKKTEALHKIKDVEKESQEILNQLDSRISTILERGFKTLYKTILDEYKGHLTDLGITASNQELSLHPLDFVAEELDDLNRLMDQNSTTVDEGHNEERTRTVRGKRKTNWFFAPWTWGSERYETREESYTVHIPNNIEYVNMSKVVADYLEPLQEQLRDAKSAAYSHAQSESNRIKKHLKDYLIEIDNVLRKKLEELKLSTESSNRTQAEINRQVSNLKWMEEIIERVNKLIYF</sequence>
<evidence type="ECO:0000256" key="3">
    <source>
        <dbReference type="ARBA" id="ARBA00022801"/>
    </source>
</evidence>
<evidence type="ECO:0000313" key="8">
    <source>
        <dbReference type="EMBL" id="KAB3863670.1"/>
    </source>
</evidence>
<dbReference type="Gene3D" id="3.40.50.300">
    <property type="entry name" value="P-loop containing nucleotide triphosphate hydrolases"/>
    <property type="match status" value="1"/>
</dbReference>
<dbReference type="InterPro" id="IPR027417">
    <property type="entry name" value="P-loop_NTPase"/>
</dbReference>
<proteinExistence type="predicted"/>
<evidence type="ECO:0000256" key="2">
    <source>
        <dbReference type="ARBA" id="ARBA00022741"/>
    </source>
</evidence>
<feature type="domain" description="Dynamin N-terminal" evidence="7">
    <location>
        <begin position="134"/>
        <end position="274"/>
    </location>
</feature>
<evidence type="ECO:0000313" key="9">
    <source>
        <dbReference type="Proteomes" id="UP000470332"/>
    </source>
</evidence>